<dbReference type="STRING" id="1120980.GCA_000745955_01349"/>
<dbReference type="AlphaFoldDB" id="A0A376BLX3"/>
<dbReference type="EMBL" id="UFSO01000002">
    <property type="protein sequence ID" value="SSY70676.1"/>
    <property type="molecule type" value="Genomic_DNA"/>
</dbReference>
<gene>
    <name evidence="1" type="ORF">NCTC10283_00785</name>
</gene>
<sequence length="82" mass="9647">MSAVLNLILSDEINQKLEKLVSIKGQNKSEYVTELLINHVHSQNTDEPFNFDLERMKSRVEDDFVAVPKFENRDDLIKWLEQ</sequence>
<keyword evidence="2" id="KW-1185">Reference proteome</keyword>
<dbReference type="OrthoDB" id="9799173at2"/>
<dbReference type="RefSeq" id="WP_034292926.1">
    <property type="nucleotide sequence ID" value="NZ_CP091519.2"/>
</dbReference>
<name>A0A376BLX3_9NEIS</name>
<accession>A0A376BLX3</accession>
<evidence type="ECO:0000313" key="1">
    <source>
        <dbReference type="EMBL" id="SSY70676.1"/>
    </source>
</evidence>
<evidence type="ECO:0000313" key="2">
    <source>
        <dbReference type="Proteomes" id="UP000254209"/>
    </source>
</evidence>
<organism evidence="1 2">
    <name type="scientific">Alysiella crassa</name>
    <dbReference type="NCBI Taxonomy" id="153491"/>
    <lineage>
        <taxon>Bacteria</taxon>
        <taxon>Pseudomonadati</taxon>
        <taxon>Pseudomonadota</taxon>
        <taxon>Betaproteobacteria</taxon>
        <taxon>Neisseriales</taxon>
        <taxon>Neisseriaceae</taxon>
        <taxon>Alysiella</taxon>
    </lineage>
</organism>
<reference evidence="1 2" key="1">
    <citation type="submission" date="2018-06" db="EMBL/GenBank/DDBJ databases">
        <authorList>
            <consortium name="Pathogen Informatics"/>
            <person name="Doyle S."/>
        </authorList>
    </citation>
    <scope>NUCLEOTIDE SEQUENCE [LARGE SCALE GENOMIC DNA]</scope>
    <source>
        <strain evidence="1 2">NCTC10283</strain>
    </source>
</reference>
<proteinExistence type="predicted"/>
<protein>
    <submittedName>
        <fullName evidence="1">Uncharacterized protein</fullName>
    </submittedName>
</protein>
<dbReference type="Proteomes" id="UP000254209">
    <property type="component" value="Unassembled WGS sequence"/>
</dbReference>